<dbReference type="AlphaFoldDB" id="A0A1G7WGG6"/>
<evidence type="ECO:0000259" key="1">
    <source>
        <dbReference type="Pfam" id="PF09860"/>
    </source>
</evidence>
<name>A0A1G7WGG6_9ACTN</name>
<accession>A0A1G7WGG6</accession>
<proteinExistence type="predicted"/>
<dbReference type="EMBL" id="FNCF01000005">
    <property type="protein sequence ID" value="SDG71063.1"/>
    <property type="molecule type" value="Genomic_DNA"/>
</dbReference>
<gene>
    <name evidence="2" type="ORF">SAMN05660324_3332</name>
</gene>
<protein>
    <recommendedName>
        <fullName evidence="1">DUF2087 domain-containing protein</fullName>
    </recommendedName>
</protein>
<dbReference type="RefSeq" id="WP_207508049.1">
    <property type="nucleotide sequence ID" value="NZ_FNCF01000005.1"/>
</dbReference>
<evidence type="ECO:0000313" key="3">
    <source>
        <dbReference type="Proteomes" id="UP000198863"/>
    </source>
</evidence>
<reference evidence="3" key="1">
    <citation type="submission" date="2016-10" db="EMBL/GenBank/DDBJ databases">
        <authorList>
            <person name="Varghese N."/>
            <person name="Submissions S."/>
        </authorList>
    </citation>
    <scope>NUCLEOTIDE SEQUENCE [LARGE SCALE GENOMIC DNA]</scope>
    <source>
        <strain evidence="3">DSM 44526</strain>
    </source>
</reference>
<dbReference type="Proteomes" id="UP000198863">
    <property type="component" value="Unassembled WGS sequence"/>
</dbReference>
<organism evidence="2 3">
    <name type="scientific">Klenkia brasiliensis</name>
    <dbReference type="NCBI Taxonomy" id="333142"/>
    <lineage>
        <taxon>Bacteria</taxon>
        <taxon>Bacillati</taxon>
        <taxon>Actinomycetota</taxon>
        <taxon>Actinomycetes</taxon>
        <taxon>Geodermatophilales</taxon>
        <taxon>Geodermatophilaceae</taxon>
        <taxon>Klenkia</taxon>
    </lineage>
</organism>
<evidence type="ECO:0000313" key="2">
    <source>
        <dbReference type="EMBL" id="SDG71063.1"/>
    </source>
</evidence>
<feature type="domain" description="DUF2087" evidence="1">
    <location>
        <begin position="109"/>
        <end position="175"/>
    </location>
</feature>
<keyword evidence="3" id="KW-1185">Reference proteome</keyword>
<sequence length="182" mass="19048">MGGDPDAAKLVGLLADPDRLAVVAALALGATDIAGVAGATGLSQTEVALAARRLGRGGLVRRDGASLALRAELFAAAARTAGEHRPPPEPLSPDPAADAVLQAFVADGRLTSIPAHRGKRLVVLDHLVRVFEPGVRYPEREVNALLAVWHPDTAALRRYLVDEGLLTRSDGVYWRSGGTVEV</sequence>
<dbReference type="InterPro" id="IPR036388">
    <property type="entry name" value="WH-like_DNA-bd_sf"/>
</dbReference>
<dbReference type="Pfam" id="PF09860">
    <property type="entry name" value="DUF2087"/>
    <property type="match status" value="1"/>
</dbReference>
<dbReference type="Gene3D" id="1.10.10.10">
    <property type="entry name" value="Winged helix-like DNA-binding domain superfamily/Winged helix DNA-binding domain"/>
    <property type="match status" value="1"/>
</dbReference>
<dbReference type="InterPro" id="IPR018656">
    <property type="entry name" value="DUF2087"/>
</dbReference>